<evidence type="ECO:0000313" key="3">
    <source>
        <dbReference type="Proteomes" id="UP000838756"/>
    </source>
</evidence>
<reference evidence="2" key="1">
    <citation type="submission" date="2022-03" db="EMBL/GenBank/DDBJ databases">
        <authorList>
            <person name="Lindestad O."/>
        </authorList>
    </citation>
    <scope>NUCLEOTIDE SEQUENCE</scope>
</reference>
<comment type="caution">
    <text evidence="2">The sequence shown here is derived from an EMBL/GenBank/DDBJ whole genome shotgun (WGS) entry which is preliminary data.</text>
</comment>
<keyword evidence="3" id="KW-1185">Reference proteome</keyword>
<feature type="compositionally biased region" description="Polar residues" evidence="1">
    <location>
        <begin position="19"/>
        <end position="29"/>
    </location>
</feature>
<feature type="region of interest" description="Disordered" evidence="1">
    <location>
        <begin position="1"/>
        <end position="39"/>
    </location>
</feature>
<dbReference type="Proteomes" id="UP000838756">
    <property type="component" value="Unassembled WGS sequence"/>
</dbReference>
<protein>
    <submittedName>
        <fullName evidence="2">Jg9249 protein</fullName>
    </submittedName>
</protein>
<evidence type="ECO:0000313" key="2">
    <source>
        <dbReference type="EMBL" id="CAH2217996.1"/>
    </source>
</evidence>
<gene>
    <name evidence="2" type="primary">jg9249</name>
    <name evidence="2" type="ORF">PAEG_LOCUS5872</name>
</gene>
<dbReference type="EMBL" id="CAKXAJ010018912">
    <property type="protein sequence ID" value="CAH2217996.1"/>
    <property type="molecule type" value="Genomic_DNA"/>
</dbReference>
<proteinExistence type="predicted"/>
<sequence length="96" mass="10830">MYEVHATGIDPTRSETDQTHGGQLVTYSPSRGDESLPIPMAHGPFHSMARLGDHAAEYDPLDQRSRGVAGFNSYFMNIRRRLPCCHLRWDSWLVAS</sequence>
<name>A0A8S4QT81_9NEOP</name>
<dbReference type="AlphaFoldDB" id="A0A8S4QT81"/>
<evidence type="ECO:0000256" key="1">
    <source>
        <dbReference type="SAM" id="MobiDB-lite"/>
    </source>
</evidence>
<accession>A0A8S4QT81</accession>
<organism evidence="2 3">
    <name type="scientific">Pararge aegeria aegeria</name>
    <dbReference type="NCBI Taxonomy" id="348720"/>
    <lineage>
        <taxon>Eukaryota</taxon>
        <taxon>Metazoa</taxon>
        <taxon>Ecdysozoa</taxon>
        <taxon>Arthropoda</taxon>
        <taxon>Hexapoda</taxon>
        <taxon>Insecta</taxon>
        <taxon>Pterygota</taxon>
        <taxon>Neoptera</taxon>
        <taxon>Endopterygota</taxon>
        <taxon>Lepidoptera</taxon>
        <taxon>Glossata</taxon>
        <taxon>Ditrysia</taxon>
        <taxon>Papilionoidea</taxon>
        <taxon>Nymphalidae</taxon>
        <taxon>Satyrinae</taxon>
        <taxon>Satyrini</taxon>
        <taxon>Parargina</taxon>
        <taxon>Pararge</taxon>
    </lineage>
</organism>